<feature type="coiled-coil region" evidence="3">
    <location>
        <begin position="114"/>
        <end position="145"/>
    </location>
</feature>
<dbReference type="OrthoDB" id="9806939at2"/>
<dbReference type="Proteomes" id="UP000290218">
    <property type="component" value="Unassembled WGS sequence"/>
</dbReference>
<dbReference type="PANTHER" id="PTHR32347">
    <property type="entry name" value="EFFLUX SYSTEM COMPONENT YKNX-RELATED"/>
    <property type="match status" value="1"/>
</dbReference>
<keyword evidence="4" id="KW-0812">Transmembrane</keyword>
<comment type="caution">
    <text evidence="5">The sequence shown here is derived from an EMBL/GenBank/DDBJ whole genome shotgun (WGS) entry which is preliminary data.</text>
</comment>
<dbReference type="AlphaFoldDB" id="A0A4Q1CAS7"/>
<dbReference type="EMBL" id="SDHX01000001">
    <property type="protein sequence ID" value="RXK56154.1"/>
    <property type="molecule type" value="Genomic_DNA"/>
</dbReference>
<name>A0A4Q1CAS7_9BACT</name>
<dbReference type="Gene3D" id="1.10.287.470">
    <property type="entry name" value="Helix hairpin bin"/>
    <property type="match status" value="1"/>
</dbReference>
<keyword evidence="6" id="KW-1185">Reference proteome</keyword>
<dbReference type="GO" id="GO:0030313">
    <property type="term" value="C:cell envelope"/>
    <property type="evidence" value="ECO:0007669"/>
    <property type="project" value="UniProtKB-SubCell"/>
</dbReference>
<evidence type="ECO:0000313" key="5">
    <source>
        <dbReference type="EMBL" id="RXK56154.1"/>
    </source>
</evidence>
<keyword evidence="4" id="KW-1133">Transmembrane helix</keyword>
<sequence length="416" mass="45189">MDIARPNAAKEKRRKRIIYATIAGVVVLGISIFLFTLKPAAPTMERNLVWVGTVKRGPMLRQVRGLGTLVPEEIRWIAARTQGRVDKIIIRPGAPVEPGTLILELSNPDVVSNAANAKSQLLAAEAQLANQRVQLESQLLAAEAAAALARDTFERAKLQAEVDDELLKDGLVSPVQHKLSQVAAETARTRNDIEQKRFAFAKESIKPQLAVQEAEVERLASLSRLRNEELEALQVRATMVGVLSALPVEVGAQVQPGQNIARVADPTKLKAEVRIAETQAKDITHGQLASIDTRNGIVAGRVSRIDPAVQNGTVTVDVTISDQLPKGARPDLSVDGTIELERLDDVVYVDRPAFGQERSTISIFKLGEDDIATRTQVQLGRSSVNTIEVIAGLVPGDRVILSDMSQHDSAQRVKLN</sequence>
<comment type="subcellular location">
    <subcellularLocation>
        <location evidence="1">Cell envelope</location>
    </subcellularLocation>
</comment>
<evidence type="ECO:0000256" key="3">
    <source>
        <dbReference type="SAM" id="Coils"/>
    </source>
</evidence>
<dbReference type="PANTHER" id="PTHR32347:SF23">
    <property type="entry name" value="BLL5650 PROTEIN"/>
    <property type="match status" value="1"/>
</dbReference>
<dbReference type="RefSeq" id="WP_129047520.1">
    <property type="nucleotide sequence ID" value="NZ_SDHX01000001.1"/>
</dbReference>
<feature type="transmembrane region" description="Helical" evidence="4">
    <location>
        <begin position="17"/>
        <end position="37"/>
    </location>
</feature>
<evidence type="ECO:0000256" key="4">
    <source>
        <dbReference type="SAM" id="Phobius"/>
    </source>
</evidence>
<accession>A0A4Q1CAS7</accession>
<keyword evidence="4" id="KW-0472">Membrane</keyword>
<evidence type="ECO:0000313" key="6">
    <source>
        <dbReference type="Proteomes" id="UP000290218"/>
    </source>
</evidence>
<dbReference type="Gene3D" id="2.40.420.20">
    <property type="match status" value="1"/>
</dbReference>
<evidence type="ECO:0000256" key="1">
    <source>
        <dbReference type="ARBA" id="ARBA00004196"/>
    </source>
</evidence>
<dbReference type="Gene3D" id="2.40.50.100">
    <property type="match status" value="1"/>
</dbReference>
<organism evidence="5 6">
    <name type="scientific">Oleiharenicola lentus</name>
    <dbReference type="NCBI Taxonomy" id="2508720"/>
    <lineage>
        <taxon>Bacteria</taxon>
        <taxon>Pseudomonadati</taxon>
        <taxon>Verrucomicrobiota</taxon>
        <taxon>Opitutia</taxon>
        <taxon>Opitutales</taxon>
        <taxon>Opitutaceae</taxon>
        <taxon>Oleiharenicola</taxon>
    </lineage>
</organism>
<protein>
    <submittedName>
        <fullName evidence="5">HlyD family efflux transporter periplasmic adaptor subunit</fullName>
    </submittedName>
</protein>
<dbReference type="Gene3D" id="2.40.30.170">
    <property type="match status" value="1"/>
</dbReference>
<proteinExistence type="predicted"/>
<dbReference type="SUPFAM" id="SSF111369">
    <property type="entry name" value="HlyD-like secretion proteins"/>
    <property type="match status" value="1"/>
</dbReference>
<dbReference type="InterPro" id="IPR050465">
    <property type="entry name" value="UPF0194_transport"/>
</dbReference>
<keyword evidence="2 3" id="KW-0175">Coiled coil</keyword>
<reference evidence="5 6" key="1">
    <citation type="submission" date="2019-01" db="EMBL/GenBank/DDBJ databases">
        <title>Lacunisphaera sp. strain TWA-58.</title>
        <authorList>
            <person name="Chen W.-M."/>
        </authorList>
    </citation>
    <scope>NUCLEOTIDE SEQUENCE [LARGE SCALE GENOMIC DNA]</scope>
    <source>
        <strain evidence="5 6">TWA-58</strain>
    </source>
</reference>
<gene>
    <name evidence="5" type="ORF">ESB00_09860</name>
</gene>
<evidence type="ECO:0000256" key="2">
    <source>
        <dbReference type="ARBA" id="ARBA00023054"/>
    </source>
</evidence>